<reference evidence="4" key="1">
    <citation type="submission" date="2020-09" db="EMBL/GenBank/DDBJ databases">
        <title>Genome-Enabled Discovery of Anthraquinone Biosynthesis in Senna tora.</title>
        <authorList>
            <person name="Kang S.-H."/>
            <person name="Pandey R.P."/>
            <person name="Lee C.-M."/>
            <person name="Sim J.-S."/>
            <person name="Jeong J.-T."/>
            <person name="Choi B.-S."/>
            <person name="Jung M."/>
            <person name="Ginzburg D."/>
            <person name="Zhao K."/>
            <person name="Won S.Y."/>
            <person name="Oh T.-J."/>
            <person name="Yu Y."/>
            <person name="Kim N.-H."/>
            <person name="Lee O.R."/>
            <person name="Lee T.-H."/>
            <person name="Bashyal P."/>
            <person name="Kim T.-S."/>
            <person name="Lee W.-H."/>
            <person name="Kawkins C."/>
            <person name="Kim C.-K."/>
            <person name="Kim J.S."/>
            <person name="Ahn B.O."/>
            <person name="Rhee S.Y."/>
            <person name="Sohng J.K."/>
        </authorList>
    </citation>
    <scope>NUCLEOTIDE SEQUENCE</scope>
    <source>
        <tissue evidence="4">Leaf</tissue>
    </source>
</reference>
<dbReference type="GO" id="GO:0003964">
    <property type="term" value="F:RNA-directed DNA polymerase activity"/>
    <property type="evidence" value="ECO:0007669"/>
    <property type="project" value="UniProtKB-KW"/>
</dbReference>
<dbReference type="InterPro" id="IPR012337">
    <property type="entry name" value="RNaseH-like_sf"/>
</dbReference>
<accession>A0A834X0P3</accession>
<dbReference type="AlphaFoldDB" id="A0A834X0P3"/>
<evidence type="ECO:0000256" key="2">
    <source>
        <dbReference type="SAM" id="MobiDB-lite"/>
    </source>
</evidence>
<keyword evidence="4" id="KW-0808">Transferase</keyword>
<evidence type="ECO:0000313" key="5">
    <source>
        <dbReference type="Proteomes" id="UP000634136"/>
    </source>
</evidence>
<keyword evidence="1" id="KW-0175">Coiled coil</keyword>
<dbReference type="PANTHER" id="PTHR47723:SF19">
    <property type="entry name" value="POLYNUCLEOTIDYL TRANSFERASE, RIBONUCLEASE H-LIKE SUPERFAMILY PROTEIN"/>
    <property type="match status" value="1"/>
</dbReference>
<dbReference type="PANTHER" id="PTHR47723">
    <property type="entry name" value="OS05G0353850 PROTEIN"/>
    <property type="match status" value="1"/>
</dbReference>
<feature type="compositionally biased region" description="Low complexity" evidence="2">
    <location>
        <begin position="129"/>
        <end position="148"/>
    </location>
</feature>
<dbReference type="OrthoDB" id="1432268at2759"/>
<dbReference type="InterPro" id="IPR026960">
    <property type="entry name" value="RVT-Znf"/>
</dbReference>
<organism evidence="4 5">
    <name type="scientific">Senna tora</name>
    <dbReference type="NCBI Taxonomy" id="362788"/>
    <lineage>
        <taxon>Eukaryota</taxon>
        <taxon>Viridiplantae</taxon>
        <taxon>Streptophyta</taxon>
        <taxon>Embryophyta</taxon>
        <taxon>Tracheophyta</taxon>
        <taxon>Spermatophyta</taxon>
        <taxon>Magnoliopsida</taxon>
        <taxon>eudicotyledons</taxon>
        <taxon>Gunneridae</taxon>
        <taxon>Pentapetalae</taxon>
        <taxon>rosids</taxon>
        <taxon>fabids</taxon>
        <taxon>Fabales</taxon>
        <taxon>Fabaceae</taxon>
        <taxon>Caesalpinioideae</taxon>
        <taxon>Cassia clade</taxon>
        <taxon>Senna</taxon>
    </lineage>
</organism>
<dbReference type="CDD" id="cd06222">
    <property type="entry name" value="RNase_H_like"/>
    <property type="match status" value="1"/>
</dbReference>
<sequence>MAKETEEEGEIEVTEYNPHFDELLESYNNLLEDSRKVVEKYSELKVSHSKVLKAFGKMKIEKEALEEKFKLIEEESGLGFEVESSGTKRNKEVSIGVNDDIPEGIIIQTPPQTEQEPVEEFQHETAFQEAEPSNSSLPESPEEPVSSNPNSLWSKTIYHYLLPSCKSFSTTGKAIRKGISLIQSNSSIIVHNGKNTSLWFDNWFNNSPFRSLISGPLNREEDSFTVNRVANDLGAWSWEAFFYLPHYIKNLITAIPCFTDSTVEDVTSCSFQKNGSLNLKLIYQYLITDHLNTKSRFSPLNCNWIWKTRCHRRLKFFLWTCANNGLPTKDRLSKRKVNINPYCSFCGASVESDCHLFLECSLTKSIWHLTKCKIILDNRDNFGMWIRDNCTNLDLDSLGIPHSSLFIYSLWQIWVARNNCIFNNKPPSPLGIARKSIAAAAEFQHIAFSSASPDLRNSCTLSVKWTPPLKGWWKLNCDGACLHNPGPFSVGGIRVAISLNCSHLWIETDSSARQNFSEVKLSHTFREGNHCADQLAKLALLNREAYKVYQDLPSFLMPSFLADLHGVTFDRITTICNPLISNSMYSQPCNVVSFSDSFRT</sequence>
<comment type="caution">
    <text evidence="4">The sequence shown here is derived from an EMBL/GenBank/DDBJ whole genome shotgun (WGS) entry which is preliminary data.</text>
</comment>
<feature type="coiled-coil region" evidence="1">
    <location>
        <begin position="24"/>
        <end position="75"/>
    </location>
</feature>
<dbReference type="InterPro" id="IPR053151">
    <property type="entry name" value="RNase_H-like"/>
</dbReference>
<keyword evidence="4" id="KW-0695">RNA-directed DNA polymerase</keyword>
<dbReference type="EMBL" id="JAAIUW010000004">
    <property type="protein sequence ID" value="KAF7835378.1"/>
    <property type="molecule type" value="Genomic_DNA"/>
</dbReference>
<dbReference type="SUPFAM" id="SSF53098">
    <property type="entry name" value="Ribonuclease H-like"/>
    <property type="match status" value="1"/>
</dbReference>
<evidence type="ECO:0000256" key="1">
    <source>
        <dbReference type="SAM" id="Coils"/>
    </source>
</evidence>
<evidence type="ECO:0000259" key="3">
    <source>
        <dbReference type="Pfam" id="PF13966"/>
    </source>
</evidence>
<gene>
    <name evidence="4" type="ORF">G2W53_010237</name>
</gene>
<keyword evidence="4" id="KW-0548">Nucleotidyltransferase</keyword>
<feature type="domain" description="Reverse transcriptase zinc-binding" evidence="3">
    <location>
        <begin position="300"/>
        <end position="367"/>
    </location>
</feature>
<feature type="region of interest" description="Disordered" evidence="2">
    <location>
        <begin position="111"/>
        <end position="148"/>
    </location>
</feature>
<protein>
    <submittedName>
        <fullName evidence="4">Reverse transcriptase</fullName>
    </submittedName>
</protein>
<dbReference type="Proteomes" id="UP000634136">
    <property type="component" value="Unassembled WGS sequence"/>
</dbReference>
<dbReference type="InterPro" id="IPR044730">
    <property type="entry name" value="RNase_H-like_dom_plant"/>
</dbReference>
<proteinExistence type="predicted"/>
<dbReference type="Pfam" id="PF13966">
    <property type="entry name" value="zf-RVT"/>
    <property type="match status" value="1"/>
</dbReference>
<keyword evidence="5" id="KW-1185">Reference proteome</keyword>
<name>A0A834X0P3_9FABA</name>
<evidence type="ECO:0000313" key="4">
    <source>
        <dbReference type="EMBL" id="KAF7835378.1"/>
    </source>
</evidence>